<proteinExistence type="inferred from homology"/>
<dbReference type="Pfam" id="PF06831">
    <property type="entry name" value="H2TH"/>
    <property type="match status" value="1"/>
</dbReference>
<feature type="domain" description="Formamidopyrimidine-DNA glycosylase catalytic" evidence="17">
    <location>
        <begin position="2"/>
        <end position="130"/>
    </location>
</feature>
<sequence>MPEGDTILRASKTLHRALSGQVVTRFECEFAQPTAMADQHPVVGSTVLGVRAVGKHSLIDFSNGFTLRTHMRMNGSWHIYRHGEAWQRPKWARRVLVETAAFIAVGFDVPVIELLATEKMERHPALTKLGPDLLGDEFDLQAAMQRMKAQGARPIGEVLLDQKVSAGIGNVYKSETCFLCGVDPRRPQSTLDDATREALFTTARKLMKANITIGGEGIVTYTGLRRTTRSENPAGSLWVYGRGGEKCRKCGDAVLFFKEGEAARSTYFCPTCQH</sequence>
<dbReference type="SUPFAM" id="SSF46946">
    <property type="entry name" value="S13-like H2TH domain"/>
    <property type="match status" value="1"/>
</dbReference>
<dbReference type="PROSITE" id="PS01242">
    <property type="entry name" value="ZF_FPG_1"/>
    <property type="match status" value="1"/>
</dbReference>
<comment type="catalytic activity">
    <reaction evidence="14">
        <text>2'-deoxyribonucleotide-(2'-deoxyribose 5'-phosphate)-2'-deoxyribonucleotide-DNA = a 3'-end 2'-deoxyribonucleotide-(2,3-dehydro-2,3-deoxyribose 5'-phosphate)-DNA + a 5'-end 5'-phospho-2'-deoxyribonucleoside-DNA + H(+)</text>
        <dbReference type="Rhea" id="RHEA:66592"/>
        <dbReference type="Rhea" id="RHEA-COMP:13180"/>
        <dbReference type="Rhea" id="RHEA-COMP:16897"/>
        <dbReference type="Rhea" id="RHEA-COMP:17067"/>
        <dbReference type="ChEBI" id="CHEBI:15378"/>
        <dbReference type="ChEBI" id="CHEBI:136412"/>
        <dbReference type="ChEBI" id="CHEBI:157695"/>
        <dbReference type="ChEBI" id="CHEBI:167181"/>
        <dbReference type="EC" id="4.2.99.18"/>
    </reaction>
</comment>
<evidence type="ECO:0000256" key="12">
    <source>
        <dbReference type="ARBA" id="ARBA00023268"/>
    </source>
</evidence>
<evidence type="ECO:0000259" key="16">
    <source>
        <dbReference type="PROSITE" id="PS51066"/>
    </source>
</evidence>
<keyword evidence="12" id="KW-0511">Multifunctional enzyme</keyword>
<name>A0A2W5STC0_9BACT</name>
<dbReference type="AlphaFoldDB" id="A0A2W5STC0"/>
<evidence type="ECO:0000256" key="13">
    <source>
        <dbReference type="ARBA" id="ARBA00023295"/>
    </source>
</evidence>
<evidence type="ECO:0000256" key="9">
    <source>
        <dbReference type="ARBA" id="ARBA00023125"/>
    </source>
</evidence>
<feature type="domain" description="FPG-type" evidence="16">
    <location>
        <begin position="238"/>
        <end position="274"/>
    </location>
</feature>
<evidence type="ECO:0000256" key="10">
    <source>
        <dbReference type="ARBA" id="ARBA00023204"/>
    </source>
</evidence>
<dbReference type="Pfam" id="PF01149">
    <property type="entry name" value="Fapy_DNA_glyco"/>
    <property type="match status" value="1"/>
</dbReference>
<dbReference type="InterPro" id="IPR015887">
    <property type="entry name" value="DNA_glyclase_Znf_dom_DNA_BS"/>
</dbReference>
<evidence type="ECO:0000313" key="19">
    <source>
        <dbReference type="Proteomes" id="UP000249061"/>
    </source>
</evidence>
<evidence type="ECO:0000256" key="11">
    <source>
        <dbReference type="ARBA" id="ARBA00023239"/>
    </source>
</evidence>
<dbReference type="Proteomes" id="UP000249061">
    <property type="component" value="Unassembled WGS sequence"/>
</dbReference>
<dbReference type="SUPFAM" id="SSF57716">
    <property type="entry name" value="Glucocorticoid receptor-like (DNA-binding domain)"/>
    <property type="match status" value="1"/>
</dbReference>
<keyword evidence="8" id="KW-0862">Zinc</keyword>
<keyword evidence="9" id="KW-0238">DNA-binding</keyword>
<keyword evidence="5" id="KW-0227">DNA damage</keyword>
<dbReference type="EC" id="4.2.99.18" evidence="3"/>
<protein>
    <recommendedName>
        <fullName evidence="3">DNA-(apurinic or apyrimidinic site) lyase</fullName>
        <ecNumber evidence="3">4.2.99.18</ecNumber>
    </recommendedName>
</protein>
<keyword evidence="13" id="KW-0326">Glycosidase</keyword>
<comment type="caution">
    <text evidence="18">The sequence shown here is derived from an EMBL/GenBank/DDBJ whole genome shotgun (WGS) entry which is preliminary data.</text>
</comment>
<evidence type="ECO:0000256" key="3">
    <source>
        <dbReference type="ARBA" id="ARBA00012720"/>
    </source>
</evidence>
<evidence type="ECO:0000256" key="7">
    <source>
        <dbReference type="ARBA" id="ARBA00022801"/>
    </source>
</evidence>
<dbReference type="CDD" id="cd08971">
    <property type="entry name" value="AcNei2_N"/>
    <property type="match status" value="1"/>
</dbReference>
<comment type="cofactor">
    <cofactor evidence="1">
        <name>Zn(2+)</name>
        <dbReference type="ChEBI" id="CHEBI:29105"/>
    </cofactor>
</comment>
<dbReference type="Gene3D" id="1.10.8.50">
    <property type="match status" value="1"/>
</dbReference>
<dbReference type="InterPro" id="IPR015886">
    <property type="entry name" value="H2TH_FPG"/>
</dbReference>
<evidence type="ECO:0000259" key="17">
    <source>
        <dbReference type="PROSITE" id="PS51068"/>
    </source>
</evidence>
<reference evidence="18 19" key="1">
    <citation type="submission" date="2017-08" db="EMBL/GenBank/DDBJ databases">
        <title>Infants hospitalized years apart are colonized by the same room-sourced microbial strains.</title>
        <authorList>
            <person name="Brooks B."/>
            <person name="Olm M.R."/>
            <person name="Firek B.A."/>
            <person name="Baker R."/>
            <person name="Thomas B.C."/>
            <person name="Morowitz M.J."/>
            <person name="Banfield J.F."/>
        </authorList>
    </citation>
    <scope>NUCLEOTIDE SEQUENCE [LARGE SCALE GENOMIC DNA]</scope>
    <source>
        <strain evidence="18">S2_003_000_R2_14</strain>
    </source>
</reference>
<evidence type="ECO:0000256" key="4">
    <source>
        <dbReference type="ARBA" id="ARBA00022723"/>
    </source>
</evidence>
<accession>A0A2W5STC0</accession>
<keyword evidence="6 15" id="KW-0863">Zinc-finger</keyword>
<dbReference type="SMART" id="SM00898">
    <property type="entry name" value="Fapy_DNA_glyco"/>
    <property type="match status" value="1"/>
</dbReference>
<keyword evidence="7" id="KW-0378">Hydrolase</keyword>
<keyword evidence="10" id="KW-0234">DNA repair</keyword>
<keyword evidence="11 18" id="KW-0456">Lyase</keyword>
<evidence type="ECO:0000256" key="1">
    <source>
        <dbReference type="ARBA" id="ARBA00001947"/>
    </source>
</evidence>
<comment type="similarity">
    <text evidence="2">Belongs to the FPG family.</text>
</comment>
<dbReference type="Gene3D" id="3.20.190.10">
    <property type="entry name" value="MutM-like, N-terminal"/>
    <property type="match status" value="1"/>
</dbReference>
<dbReference type="GO" id="GO:0006284">
    <property type="term" value="P:base-excision repair"/>
    <property type="evidence" value="ECO:0007669"/>
    <property type="project" value="InterPro"/>
</dbReference>
<dbReference type="PROSITE" id="PS51066">
    <property type="entry name" value="ZF_FPG_2"/>
    <property type="match status" value="1"/>
</dbReference>
<evidence type="ECO:0000256" key="6">
    <source>
        <dbReference type="ARBA" id="ARBA00022771"/>
    </source>
</evidence>
<keyword evidence="4" id="KW-0479">Metal-binding</keyword>
<evidence type="ECO:0000256" key="8">
    <source>
        <dbReference type="ARBA" id="ARBA00022833"/>
    </source>
</evidence>
<dbReference type="InterPro" id="IPR010663">
    <property type="entry name" value="Znf_FPG/IleRS"/>
</dbReference>
<evidence type="ECO:0000256" key="15">
    <source>
        <dbReference type="PROSITE-ProRule" id="PRU00391"/>
    </source>
</evidence>
<dbReference type="InterPro" id="IPR010979">
    <property type="entry name" value="Ribosomal_uS13-like_H2TH"/>
</dbReference>
<dbReference type="PANTHER" id="PTHR42697">
    <property type="entry name" value="ENDONUCLEASE 8"/>
    <property type="match status" value="1"/>
</dbReference>
<dbReference type="GO" id="GO:0140078">
    <property type="term" value="F:class I DNA-(apurinic or apyrimidinic site) endonuclease activity"/>
    <property type="evidence" value="ECO:0007669"/>
    <property type="project" value="UniProtKB-EC"/>
</dbReference>
<dbReference type="EMBL" id="QFQP01000040">
    <property type="protein sequence ID" value="PZR06070.1"/>
    <property type="molecule type" value="Genomic_DNA"/>
</dbReference>
<dbReference type="PROSITE" id="PS51068">
    <property type="entry name" value="FPG_CAT"/>
    <property type="match status" value="1"/>
</dbReference>
<dbReference type="InterPro" id="IPR035937">
    <property type="entry name" value="FPG_N"/>
</dbReference>
<evidence type="ECO:0000256" key="2">
    <source>
        <dbReference type="ARBA" id="ARBA00009409"/>
    </source>
</evidence>
<dbReference type="GO" id="GO:0003684">
    <property type="term" value="F:damaged DNA binding"/>
    <property type="evidence" value="ECO:0007669"/>
    <property type="project" value="InterPro"/>
</dbReference>
<gene>
    <name evidence="18" type="ORF">DI536_31090</name>
</gene>
<evidence type="ECO:0000256" key="5">
    <source>
        <dbReference type="ARBA" id="ARBA00022763"/>
    </source>
</evidence>
<dbReference type="InterPro" id="IPR044090">
    <property type="entry name" value="Nei2_N"/>
</dbReference>
<dbReference type="PANTHER" id="PTHR42697:SF1">
    <property type="entry name" value="ENDONUCLEASE 8"/>
    <property type="match status" value="1"/>
</dbReference>
<dbReference type="GO" id="GO:0008270">
    <property type="term" value="F:zinc ion binding"/>
    <property type="evidence" value="ECO:0007669"/>
    <property type="project" value="UniProtKB-KW"/>
</dbReference>
<dbReference type="SMART" id="SM01232">
    <property type="entry name" value="H2TH"/>
    <property type="match status" value="1"/>
</dbReference>
<evidence type="ECO:0000313" key="18">
    <source>
        <dbReference type="EMBL" id="PZR06070.1"/>
    </source>
</evidence>
<dbReference type="InterPro" id="IPR000214">
    <property type="entry name" value="Znf_DNA_glyclase/AP_lyase"/>
</dbReference>
<dbReference type="InterPro" id="IPR012319">
    <property type="entry name" value="FPG_cat"/>
</dbReference>
<organism evidence="18 19">
    <name type="scientific">Archangium gephyra</name>
    <dbReference type="NCBI Taxonomy" id="48"/>
    <lineage>
        <taxon>Bacteria</taxon>
        <taxon>Pseudomonadati</taxon>
        <taxon>Myxococcota</taxon>
        <taxon>Myxococcia</taxon>
        <taxon>Myxococcales</taxon>
        <taxon>Cystobacterineae</taxon>
        <taxon>Archangiaceae</taxon>
        <taxon>Archangium</taxon>
    </lineage>
</organism>
<dbReference type="SUPFAM" id="SSF81624">
    <property type="entry name" value="N-terminal domain of MutM-like DNA repair proteins"/>
    <property type="match status" value="1"/>
</dbReference>
<dbReference type="GO" id="GO:0000703">
    <property type="term" value="F:oxidized pyrimidine nucleobase lesion DNA N-glycosylase activity"/>
    <property type="evidence" value="ECO:0007669"/>
    <property type="project" value="TreeGrafter"/>
</dbReference>
<dbReference type="Pfam" id="PF06827">
    <property type="entry name" value="zf-FPG_IleRS"/>
    <property type="match status" value="1"/>
</dbReference>
<evidence type="ECO:0000256" key="14">
    <source>
        <dbReference type="ARBA" id="ARBA00044632"/>
    </source>
</evidence>